<dbReference type="OrthoDB" id="201701at2157"/>
<feature type="domain" description="DUF7096" evidence="3">
    <location>
        <begin position="4"/>
        <end position="192"/>
    </location>
</feature>
<dbReference type="InterPro" id="IPR056397">
    <property type="entry name" value="Fn3_arc"/>
</dbReference>
<feature type="domain" description="Fibronectin-III type-like" evidence="1">
    <location>
        <begin position="338"/>
        <end position="412"/>
    </location>
</feature>
<evidence type="ECO:0000259" key="3">
    <source>
        <dbReference type="Pfam" id="PF23379"/>
    </source>
</evidence>
<evidence type="ECO:0000259" key="2">
    <source>
        <dbReference type="Pfam" id="PF23375"/>
    </source>
</evidence>
<proteinExistence type="predicted"/>
<protein>
    <submittedName>
        <fullName evidence="4">Uncharacterized protein</fullName>
    </submittedName>
</protein>
<accession>A0A830F0Y0</accession>
<dbReference type="InterPro" id="IPR055522">
    <property type="entry name" value="DUF7096"/>
</dbReference>
<dbReference type="Pfam" id="PF23374">
    <property type="entry name" value="Fn3_arc"/>
    <property type="match status" value="1"/>
</dbReference>
<dbReference type="RefSeq" id="WP_188879970.1">
    <property type="nucleotide sequence ID" value="NZ_BMPF01000001.1"/>
</dbReference>
<dbReference type="InterPro" id="IPR055520">
    <property type="entry name" value="DUF7094"/>
</dbReference>
<feature type="domain" description="DUF7094" evidence="2">
    <location>
        <begin position="218"/>
        <end position="329"/>
    </location>
</feature>
<sequence>MSRLPVLLAALLLLAAPVAAFGGATDAAPFTGSAEAATTAPAANAATANTTNVLRLGDPNAAGFTTTGPTVTVTVGAASASFDGRYATYGFESRWAAASTDAERLAVIRNATDAAANRTAAIAADEAAAREAYVEGELSAAALVHRVALDSARADALATYIATLREHAGELSDENAAVARDRLTALRGELAAYGVGTGESLHAELGDAIAGERAPMRVYVAASPSGLSLAALDDDTYYHTTYRVDNYDAVPASNVDLGAFLDSLERLYPTTTNLSSSNGGFRSFSAPADAHLYRAVLGYNRGSDAQSTLVVYFDPSTDSVYREDKRLATADIVTGAAVTRTQGPVTLAVNRTYAGGPLRVAVYNDAGDPLDATVRVNGTTVGTTDPDTGVVWALAPSGGYNVTAEHDGTTVTLDTSAASA</sequence>
<dbReference type="Pfam" id="PF23379">
    <property type="entry name" value="DUF7096"/>
    <property type="match status" value="1"/>
</dbReference>
<organism evidence="4 5">
    <name type="scientific">Halarchaeum grantii</name>
    <dbReference type="NCBI Taxonomy" id="1193105"/>
    <lineage>
        <taxon>Archaea</taxon>
        <taxon>Methanobacteriati</taxon>
        <taxon>Methanobacteriota</taxon>
        <taxon>Stenosarchaea group</taxon>
        <taxon>Halobacteria</taxon>
        <taxon>Halobacteriales</taxon>
        <taxon>Halobacteriaceae</taxon>
    </lineage>
</organism>
<comment type="caution">
    <text evidence="4">The sequence shown here is derived from an EMBL/GenBank/DDBJ whole genome shotgun (WGS) entry which is preliminary data.</text>
</comment>
<name>A0A830F0Y0_9EURY</name>
<evidence type="ECO:0000313" key="5">
    <source>
        <dbReference type="Proteomes" id="UP000628840"/>
    </source>
</evidence>
<dbReference type="Proteomes" id="UP000628840">
    <property type="component" value="Unassembled WGS sequence"/>
</dbReference>
<evidence type="ECO:0000313" key="4">
    <source>
        <dbReference type="EMBL" id="GGL28642.1"/>
    </source>
</evidence>
<dbReference type="EMBL" id="BMPF01000001">
    <property type="protein sequence ID" value="GGL28642.1"/>
    <property type="molecule type" value="Genomic_DNA"/>
</dbReference>
<keyword evidence="5" id="KW-1185">Reference proteome</keyword>
<dbReference type="Pfam" id="PF23375">
    <property type="entry name" value="DUF7094"/>
    <property type="match status" value="1"/>
</dbReference>
<evidence type="ECO:0000259" key="1">
    <source>
        <dbReference type="Pfam" id="PF23374"/>
    </source>
</evidence>
<reference evidence="4 5" key="1">
    <citation type="journal article" date="2019" name="Int. J. Syst. Evol. Microbiol.">
        <title>The Global Catalogue of Microorganisms (GCM) 10K type strain sequencing project: providing services to taxonomists for standard genome sequencing and annotation.</title>
        <authorList>
            <consortium name="The Broad Institute Genomics Platform"/>
            <consortium name="The Broad Institute Genome Sequencing Center for Infectious Disease"/>
            <person name="Wu L."/>
            <person name="Ma J."/>
        </authorList>
    </citation>
    <scope>NUCLEOTIDE SEQUENCE [LARGE SCALE GENOMIC DNA]</scope>
    <source>
        <strain evidence="4 5">JCM 19585</strain>
    </source>
</reference>
<dbReference type="AlphaFoldDB" id="A0A830F0Y0"/>
<gene>
    <name evidence="4" type="ORF">GCM10009037_10370</name>
</gene>